<sequence length="513" mass="59291">MTTMDQIHRIRELYYEQGKNLSEIAIIMDCDWRTVRKYVDMEDFNSSPPAPTSTKIHESKLDPFKPLIDEWLQADKLAPRKQRHSATRVYNRLKDEADGFNCSYRLVATYVKVKKEDLRLKSTDGYIPLDHLPGEAQADFGTADFYENGKLHHEAKYLVISFPFSNGGFLQLNYGENMECLLEGLVAIFEHIGGVPTEIWFDNTRTIVTKVIKGGGRDIPERFQRFCEHYRIKPIFMNPESGWEKGNVENKVGYLRRNELVPVPRFDDLTEENRHLLDRCETDMQREHYDDDDNRFISELFEEDKARLLPLPSVPFDTALYATARTDKYGKFTLDAGKHRYSASPAFCESIVNLKITSSVVIVMDADMHEVVRHQRLYGDEHERMDWLPYLTYIARKPRSLRNSGIYDMLPQTMQIYMDHCENKERGRVLKVLAELYERTGFSSAVKTVDEAVRLNATDPDSLQSLYRRIYADVPLLPPLENKAVVPQQKVIPFRNDLLVLDAALKKGGASNG</sequence>
<accession>A0A9D2DT93</accession>
<comment type="caution">
    <text evidence="2">The sequence shown here is derived from an EMBL/GenBank/DDBJ whole genome shotgun (WGS) entry which is preliminary data.</text>
</comment>
<dbReference type="Pfam" id="PF22483">
    <property type="entry name" value="Mu-transpos_C_2"/>
    <property type="match status" value="1"/>
</dbReference>
<evidence type="ECO:0000313" key="3">
    <source>
        <dbReference type="Proteomes" id="UP000824041"/>
    </source>
</evidence>
<feature type="domain" description="Integrase catalytic" evidence="1">
    <location>
        <begin position="129"/>
        <end position="318"/>
    </location>
</feature>
<dbReference type="InterPro" id="IPR054353">
    <property type="entry name" value="IstA-like_C"/>
</dbReference>
<reference evidence="2" key="2">
    <citation type="submission" date="2021-04" db="EMBL/GenBank/DDBJ databases">
        <authorList>
            <person name="Gilroy R."/>
        </authorList>
    </citation>
    <scope>NUCLEOTIDE SEQUENCE</scope>
    <source>
        <strain evidence="2">14324</strain>
    </source>
</reference>
<dbReference type="GO" id="GO:0015074">
    <property type="term" value="P:DNA integration"/>
    <property type="evidence" value="ECO:0007669"/>
    <property type="project" value="InterPro"/>
</dbReference>
<evidence type="ECO:0000313" key="2">
    <source>
        <dbReference type="EMBL" id="HIZ22673.1"/>
    </source>
</evidence>
<dbReference type="PANTHER" id="PTHR35004">
    <property type="entry name" value="TRANSPOSASE RV3428C-RELATED"/>
    <property type="match status" value="1"/>
</dbReference>
<reference evidence="2" key="1">
    <citation type="journal article" date="2021" name="PeerJ">
        <title>Extensive microbial diversity within the chicken gut microbiome revealed by metagenomics and culture.</title>
        <authorList>
            <person name="Gilroy R."/>
            <person name="Ravi A."/>
            <person name="Getino M."/>
            <person name="Pursley I."/>
            <person name="Horton D.L."/>
            <person name="Alikhan N.F."/>
            <person name="Baker D."/>
            <person name="Gharbi K."/>
            <person name="Hall N."/>
            <person name="Watson M."/>
            <person name="Adriaenssens E.M."/>
            <person name="Foster-Nyarko E."/>
            <person name="Jarju S."/>
            <person name="Secka A."/>
            <person name="Antonio M."/>
            <person name="Oren A."/>
            <person name="Chaudhuri R.R."/>
            <person name="La Ragione R."/>
            <person name="Hildebrand F."/>
            <person name="Pallen M.J."/>
        </authorList>
    </citation>
    <scope>NUCLEOTIDE SEQUENCE</scope>
    <source>
        <strain evidence="2">14324</strain>
    </source>
</reference>
<dbReference type="InterPro" id="IPR012337">
    <property type="entry name" value="RNaseH-like_sf"/>
</dbReference>
<proteinExistence type="predicted"/>
<dbReference type="NCBIfam" id="NF033546">
    <property type="entry name" value="transpos_IS21"/>
    <property type="match status" value="1"/>
</dbReference>
<protein>
    <submittedName>
        <fullName evidence="2">IS21 family transposase</fullName>
    </submittedName>
</protein>
<dbReference type="EMBL" id="DXBU01000106">
    <property type="protein sequence ID" value="HIZ22673.1"/>
    <property type="molecule type" value="Genomic_DNA"/>
</dbReference>
<dbReference type="PROSITE" id="PS50994">
    <property type="entry name" value="INTEGRASE"/>
    <property type="match status" value="1"/>
</dbReference>
<gene>
    <name evidence="2" type="primary">istA</name>
    <name evidence="2" type="ORF">IAA21_07770</name>
</gene>
<name>A0A9D2DT93_9FIRM</name>
<dbReference type="SUPFAM" id="SSF53098">
    <property type="entry name" value="Ribonuclease H-like"/>
    <property type="match status" value="1"/>
</dbReference>
<organism evidence="2 3">
    <name type="scientific">Candidatus Blautia faecigallinarum</name>
    <dbReference type="NCBI Taxonomy" id="2838488"/>
    <lineage>
        <taxon>Bacteria</taxon>
        <taxon>Bacillati</taxon>
        <taxon>Bacillota</taxon>
        <taxon>Clostridia</taxon>
        <taxon>Lachnospirales</taxon>
        <taxon>Lachnospiraceae</taxon>
        <taxon>Blautia</taxon>
    </lineage>
</organism>
<dbReference type="Proteomes" id="UP000824041">
    <property type="component" value="Unassembled WGS sequence"/>
</dbReference>
<dbReference type="PANTHER" id="PTHR35004:SF7">
    <property type="entry name" value="INTEGRASE PROTEIN"/>
    <property type="match status" value="1"/>
</dbReference>
<dbReference type="InterPro" id="IPR001584">
    <property type="entry name" value="Integrase_cat-core"/>
</dbReference>
<evidence type="ECO:0000259" key="1">
    <source>
        <dbReference type="PROSITE" id="PS50994"/>
    </source>
</evidence>
<dbReference type="AlphaFoldDB" id="A0A9D2DT93"/>